<dbReference type="KEGG" id="ksn:43588195"/>
<organism evidence="3 4">
    <name type="scientific">Kwoniella shandongensis</name>
    <dbReference type="NCBI Taxonomy" id="1734106"/>
    <lineage>
        <taxon>Eukaryota</taxon>
        <taxon>Fungi</taxon>
        <taxon>Dikarya</taxon>
        <taxon>Basidiomycota</taxon>
        <taxon>Agaricomycotina</taxon>
        <taxon>Tremellomycetes</taxon>
        <taxon>Tremellales</taxon>
        <taxon>Cryptococcaceae</taxon>
        <taxon>Kwoniella</taxon>
    </lineage>
</organism>
<feature type="compositionally biased region" description="Polar residues" evidence="2">
    <location>
        <begin position="155"/>
        <end position="164"/>
    </location>
</feature>
<keyword evidence="4" id="KW-1185">Reference proteome</keyword>
<name>A0AAJ8LKY6_9TREE</name>
<dbReference type="EMBL" id="CP144057">
    <property type="protein sequence ID" value="WWD19729.1"/>
    <property type="molecule type" value="Genomic_DNA"/>
</dbReference>
<reference evidence="3" key="2">
    <citation type="submission" date="2024-01" db="EMBL/GenBank/DDBJ databases">
        <title>Comparative genomics of Cryptococcus and Kwoniella reveals pathogenesis evolution and contrasting modes of karyotype evolution via chromosome fusion or intercentromeric recombination.</title>
        <authorList>
            <person name="Coelho M.A."/>
            <person name="David-Palma M."/>
            <person name="Shea T."/>
            <person name="Bowers K."/>
            <person name="McGinley-Smith S."/>
            <person name="Mohammad A.W."/>
            <person name="Gnirke A."/>
            <person name="Yurkov A.M."/>
            <person name="Nowrousian M."/>
            <person name="Sun S."/>
            <person name="Cuomo C.A."/>
            <person name="Heitman J."/>
        </authorList>
    </citation>
    <scope>NUCLEOTIDE SEQUENCE</scope>
    <source>
        <strain evidence="3">CBS 12478</strain>
    </source>
</reference>
<evidence type="ECO:0000313" key="3">
    <source>
        <dbReference type="EMBL" id="WWD19729.1"/>
    </source>
</evidence>
<evidence type="ECO:0000256" key="2">
    <source>
        <dbReference type="SAM" id="MobiDB-lite"/>
    </source>
</evidence>
<gene>
    <name evidence="3" type="ORF">CI109_104193</name>
</gene>
<protein>
    <submittedName>
        <fullName evidence="3">Uncharacterized protein</fullName>
    </submittedName>
</protein>
<dbReference type="AlphaFoldDB" id="A0AAJ8LKY6"/>
<reference evidence="3" key="1">
    <citation type="submission" date="2017-08" db="EMBL/GenBank/DDBJ databases">
        <authorList>
            <person name="Cuomo C."/>
            <person name="Billmyre B."/>
            <person name="Heitman J."/>
        </authorList>
    </citation>
    <scope>NUCLEOTIDE SEQUENCE</scope>
    <source>
        <strain evidence="3">CBS 12478</strain>
    </source>
</reference>
<dbReference type="GeneID" id="43588195"/>
<keyword evidence="1" id="KW-0175">Coiled coil</keyword>
<feature type="region of interest" description="Disordered" evidence="2">
    <location>
        <begin position="128"/>
        <end position="237"/>
    </location>
</feature>
<evidence type="ECO:0000256" key="1">
    <source>
        <dbReference type="SAM" id="Coils"/>
    </source>
</evidence>
<feature type="coiled-coil region" evidence="1">
    <location>
        <begin position="259"/>
        <end position="286"/>
    </location>
</feature>
<evidence type="ECO:0000313" key="4">
    <source>
        <dbReference type="Proteomes" id="UP000322225"/>
    </source>
</evidence>
<dbReference type="RefSeq" id="XP_031861666.2">
    <property type="nucleotide sequence ID" value="XM_032004064.2"/>
</dbReference>
<accession>A0AAJ8LKY6</accession>
<sequence length="301" mass="31957">MDRKRHWDTAVVLDFAEVCLGTFKHFGSGFGCAFQKLLDYVLQVGKEEVYNVKRARFPVKSVSLAIPYNSHPSISDPTSSRITKLSGLSPISYPCIYCPGLDYLHASAEIVSSNSVIALSNMAGRENLGLDQSGSDPRGSQRPVPPHVGNLPYIQPNTNGSASSLMEAVIGPASDTPPSTPPITQGYRPSALGDGRRTSAAGQAYEGSSTGNTGDRRDGGVDVLNDASGKVNEGAVPKKEDEKVVKELQEKVDKRRSVLPHLESELAALEAQIRAAEEKLARVQGSGVVAGAGVPSESARQ</sequence>
<dbReference type="Proteomes" id="UP000322225">
    <property type="component" value="Chromosome 7"/>
</dbReference>
<proteinExistence type="predicted"/>